<accession>A0AAN8AD88</accession>
<evidence type="ECO:0000256" key="6">
    <source>
        <dbReference type="ARBA" id="ARBA00022777"/>
    </source>
</evidence>
<dbReference type="GO" id="GO:0005524">
    <property type="term" value="F:ATP binding"/>
    <property type="evidence" value="ECO:0007669"/>
    <property type="project" value="UniProtKB-UniRule"/>
</dbReference>
<keyword evidence="8 12" id="KW-0175">Coiled coil</keyword>
<dbReference type="FunFam" id="3.30.200.20:FF:000029">
    <property type="entry name" value="Serine/threonine-protein kinase TAO2, putative"/>
    <property type="match status" value="1"/>
</dbReference>
<evidence type="ECO:0000256" key="3">
    <source>
        <dbReference type="ARBA" id="ARBA00022527"/>
    </source>
</evidence>
<dbReference type="PANTHER" id="PTHR47167">
    <property type="entry name" value="SERINE/THREONINE-PROTEIN KINASE TAO1-LIKE PROTEIN"/>
    <property type="match status" value="1"/>
</dbReference>
<feature type="compositionally biased region" description="Basic and acidic residues" evidence="13">
    <location>
        <begin position="805"/>
        <end position="828"/>
    </location>
</feature>
<dbReference type="InterPro" id="IPR017441">
    <property type="entry name" value="Protein_kinase_ATP_BS"/>
</dbReference>
<feature type="region of interest" description="Disordered" evidence="13">
    <location>
        <begin position="792"/>
        <end position="866"/>
    </location>
</feature>
<feature type="transmembrane region" description="Helical" evidence="14">
    <location>
        <begin position="1022"/>
        <end position="1043"/>
    </location>
</feature>
<feature type="compositionally biased region" description="Basic and acidic residues" evidence="13">
    <location>
        <begin position="760"/>
        <end position="772"/>
    </location>
</feature>
<evidence type="ECO:0000256" key="12">
    <source>
        <dbReference type="SAM" id="Coils"/>
    </source>
</evidence>
<comment type="catalytic activity">
    <reaction evidence="10">
        <text>L-seryl-[protein] + ATP = O-phospho-L-seryl-[protein] + ADP + H(+)</text>
        <dbReference type="Rhea" id="RHEA:17989"/>
        <dbReference type="Rhea" id="RHEA-COMP:9863"/>
        <dbReference type="Rhea" id="RHEA-COMP:11604"/>
        <dbReference type="ChEBI" id="CHEBI:15378"/>
        <dbReference type="ChEBI" id="CHEBI:29999"/>
        <dbReference type="ChEBI" id="CHEBI:30616"/>
        <dbReference type="ChEBI" id="CHEBI:83421"/>
        <dbReference type="ChEBI" id="CHEBI:456216"/>
        <dbReference type="EC" id="2.7.11.1"/>
    </reaction>
</comment>
<dbReference type="PROSITE" id="PS00108">
    <property type="entry name" value="PROTEIN_KINASE_ST"/>
    <property type="match status" value="1"/>
</dbReference>
<evidence type="ECO:0000313" key="17">
    <source>
        <dbReference type="Proteomes" id="UP001346869"/>
    </source>
</evidence>
<feature type="region of interest" description="Disordered" evidence="13">
    <location>
        <begin position="1186"/>
        <end position="1220"/>
    </location>
</feature>
<dbReference type="GO" id="GO:0004674">
    <property type="term" value="F:protein serine/threonine kinase activity"/>
    <property type="evidence" value="ECO:0007669"/>
    <property type="project" value="UniProtKB-KW"/>
</dbReference>
<comment type="similarity">
    <text evidence="1">Belongs to the protein kinase superfamily. STE Ser/Thr protein kinase family. STE20 subfamily.</text>
</comment>
<evidence type="ECO:0000256" key="9">
    <source>
        <dbReference type="ARBA" id="ARBA00047899"/>
    </source>
</evidence>
<evidence type="ECO:0000256" key="1">
    <source>
        <dbReference type="ARBA" id="ARBA00008874"/>
    </source>
</evidence>
<dbReference type="EMBL" id="JAUZQC010000022">
    <property type="protein sequence ID" value="KAK5850797.1"/>
    <property type="molecule type" value="Genomic_DNA"/>
</dbReference>
<evidence type="ECO:0000256" key="10">
    <source>
        <dbReference type="ARBA" id="ARBA00048679"/>
    </source>
</evidence>
<dbReference type="Gene3D" id="3.30.200.20">
    <property type="entry name" value="Phosphorylase Kinase, domain 1"/>
    <property type="match status" value="1"/>
</dbReference>
<organism evidence="16 17">
    <name type="scientific">Eleginops maclovinus</name>
    <name type="common">Patagonian blennie</name>
    <name type="synonym">Eleginus maclovinus</name>
    <dbReference type="NCBI Taxonomy" id="56733"/>
    <lineage>
        <taxon>Eukaryota</taxon>
        <taxon>Metazoa</taxon>
        <taxon>Chordata</taxon>
        <taxon>Craniata</taxon>
        <taxon>Vertebrata</taxon>
        <taxon>Euteleostomi</taxon>
        <taxon>Actinopterygii</taxon>
        <taxon>Neopterygii</taxon>
        <taxon>Teleostei</taxon>
        <taxon>Neoteleostei</taxon>
        <taxon>Acanthomorphata</taxon>
        <taxon>Eupercaria</taxon>
        <taxon>Perciformes</taxon>
        <taxon>Notothenioidei</taxon>
        <taxon>Eleginopidae</taxon>
        <taxon>Eleginops</taxon>
    </lineage>
</organism>
<keyword evidence="14" id="KW-0472">Membrane</keyword>
<evidence type="ECO:0000256" key="7">
    <source>
        <dbReference type="ARBA" id="ARBA00022840"/>
    </source>
</evidence>
<feature type="coiled-coil region" evidence="12">
    <location>
        <begin position="557"/>
        <end position="588"/>
    </location>
</feature>
<comment type="caution">
    <text evidence="16">The sequence shown here is derived from an EMBL/GenBank/DDBJ whole genome shotgun (WGS) entry which is preliminary data.</text>
</comment>
<feature type="domain" description="Protein kinase" evidence="15">
    <location>
        <begin position="32"/>
        <end position="285"/>
    </location>
</feature>
<dbReference type="PANTHER" id="PTHR47167:SF6">
    <property type="entry name" value="SERINE_THREONINE-PROTEIN KINASE TAO2"/>
    <property type="match status" value="1"/>
</dbReference>
<dbReference type="SMART" id="SM00220">
    <property type="entry name" value="S_TKc"/>
    <property type="match status" value="1"/>
</dbReference>
<feature type="region of interest" description="Disordered" evidence="13">
    <location>
        <begin position="350"/>
        <end position="448"/>
    </location>
</feature>
<evidence type="ECO:0000256" key="5">
    <source>
        <dbReference type="ARBA" id="ARBA00022741"/>
    </source>
</evidence>
<keyword evidence="5 11" id="KW-0547">Nucleotide-binding</keyword>
<reference evidence="16 17" key="1">
    <citation type="journal article" date="2023" name="Genes (Basel)">
        <title>Chromosome-Level Genome Assembly and Circadian Gene Repertoire of the Patagonia Blennie Eleginops maclovinus-The Closest Ancestral Proxy of Antarctic Cryonotothenioids.</title>
        <authorList>
            <person name="Cheng C.C."/>
            <person name="Rivera-Colon A.G."/>
            <person name="Minhas B.F."/>
            <person name="Wilson L."/>
            <person name="Rayamajhi N."/>
            <person name="Vargas-Chacoff L."/>
            <person name="Catchen J.M."/>
        </authorList>
    </citation>
    <scope>NUCLEOTIDE SEQUENCE [LARGE SCALE GENOMIC DNA]</scope>
    <source>
        <strain evidence="16">JMC-PN-2008</strain>
    </source>
</reference>
<feature type="compositionally biased region" description="Low complexity" evidence="13">
    <location>
        <begin position="351"/>
        <end position="374"/>
    </location>
</feature>
<name>A0AAN8AD88_ELEMC</name>
<feature type="transmembrane region" description="Helical" evidence="14">
    <location>
        <begin position="960"/>
        <end position="981"/>
    </location>
</feature>
<dbReference type="InterPro" id="IPR051234">
    <property type="entry name" value="TAO_STE20_kinase"/>
</dbReference>
<evidence type="ECO:0000256" key="14">
    <source>
        <dbReference type="SAM" id="Phobius"/>
    </source>
</evidence>
<dbReference type="Pfam" id="PF00069">
    <property type="entry name" value="Pkinase"/>
    <property type="match status" value="1"/>
</dbReference>
<keyword evidence="14" id="KW-1133">Transmembrane helix</keyword>
<dbReference type="SUPFAM" id="SSF56112">
    <property type="entry name" value="Protein kinase-like (PK-like)"/>
    <property type="match status" value="1"/>
</dbReference>
<feature type="binding site" evidence="11">
    <location>
        <position position="62"/>
    </location>
    <ligand>
        <name>ATP</name>
        <dbReference type="ChEBI" id="CHEBI:30616"/>
    </ligand>
</feature>
<keyword evidence="17" id="KW-1185">Reference proteome</keyword>
<dbReference type="GO" id="GO:0005737">
    <property type="term" value="C:cytoplasm"/>
    <property type="evidence" value="ECO:0007669"/>
    <property type="project" value="TreeGrafter"/>
</dbReference>
<protein>
    <recommendedName>
        <fullName evidence="2">non-specific serine/threonine protein kinase</fullName>
        <ecNumber evidence="2">2.7.11.1</ecNumber>
    </recommendedName>
</protein>
<dbReference type="EC" id="2.7.11.1" evidence="2"/>
<dbReference type="AlphaFoldDB" id="A0AAN8AD88"/>
<keyword evidence="6" id="KW-0418">Kinase</keyword>
<evidence type="ECO:0000256" key="8">
    <source>
        <dbReference type="ARBA" id="ARBA00023054"/>
    </source>
</evidence>
<dbReference type="InterPro" id="IPR000719">
    <property type="entry name" value="Prot_kinase_dom"/>
</dbReference>
<feature type="transmembrane region" description="Helical" evidence="14">
    <location>
        <begin position="993"/>
        <end position="1016"/>
    </location>
</feature>
<feature type="compositionally biased region" description="Acidic residues" evidence="13">
    <location>
        <begin position="829"/>
        <end position="845"/>
    </location>
</feature>
<evidence type="ECO:0000256" key="11">
    <source>
        <dbReference type="PROSITE-ProRule" id="PRU10141"/>
    </source>
</evidence>
<keyword evidence="7 11" id="KW-0067">ATP-binding</keyword>
<gene>
    <name evidence="16" type="ORF">PBY51_001642</name>
</gene>
<dbReference type="Proteomes" id="UP001346869">
    <property type="component" value="Unassembled WGS sequence"/>
</dbReference>
<proteinExistence type="inferred from homology"/>
<dbReference type="InterPro" id="IPR011009">
    <property type="entry name" value="Kinase-like_dom_sf"/>
</dbReference>
<keyword evidence="3" id="KW-0723">Serine/threonine-protein kinase</keyword>
<reference evidence="16 17" key="2">
    <citation type="journal article" date="2023" name="Mol. Biol. Evol.">
        <title>Genomics of Secondarily Temperate Adaptation in the Only Non-Antarctic Icefish.</title>
        <authorList>
            <person name="Rivera-Colon A.G."/>
            <person name="Rayamajhi N."/>
            <person name="Minhas B.F."/>
            <person name="Madrigal G."/>
            <person name="Bilyk K.T."/>
            <person name="Yoon V."/>
            <person name="Hune M."/>
            <person name="Gregory S."/>
            <person name="Cheng C.H.C."/>
            <person name="Catchen J.M."/>
        </authorList>
    </citation>
    <scope>NUCLEOTIDE SEQUENCE [LARGE SCALE GENOMIC DNA]</scope>
    <source>
        <strain evidence="16">JMC-PN-2008</strain>
    </source>
</reference>
<keyword evidence="4" id="KW-0808">Transferase</keyword>
<feature type="region of interest" description="Disordered" evidence="13">
    <location>
        <begin position="707"/>
        <end position="772"/>
    </location>
</feature>
<evidence type="ECO:0000259" key="15">
    <source>
        <dbReference type="PROSITE" id="PS50011"/>
    </source>
</evidence>
<evidence type="ECO:0000256" key="4">
    <source>
        <dbReference type="ARBA" id="ARBA00022679"/>
    </source>
</evidence>
<dbReference type="Gene3D" id="1.10.510.10">
    <property type="entry name" value="Transferase(Phosphotransferase) domain 1"/>
    <property type="match status" value="1"/>
</dbReference>
<dbReference type="PROSITE" id="PS50011">
    <property type="entry name" value="PROTEIN_KINASE_DOM"/>
    <property type="match status" value="1"/>
</dbReference>
<dbReference type="InterPro" id="IPR008271">
    <property type="entry name" value="Ser/Thr_kinase_AS"/>
</dbReference>
<keyword evidence="14" id="KW-0812">Transmembrane</keyword>
<feature type="coiled-coil region" evidence="12">
    <location>
        <begin position="476"/>
        <end position="514"/>
    </location>
</feature>
<dbReference type="FunFam" id="1.10.510.10:FF:000030">
    <property type="entry name" value="Serine/threonine-protein kinase TAO2, putative"/>
    <property type="match status" value="1"/>
</dbReference>
<feature type="compositionally biased region" description="Basic and acidic residues" evidence="13">
    <location>
        <begin position="711"/>
        <end position="726"/>
    </location>
</feature>
<sequence>MALAMPSSVRAGSLKDPEVAELFFREDPEKLFTDLREIGHGSFGAVYFAHDIRTNEVVAIKKMSYGGKQSNEKWQDIIKEVKFLQKLRHPNTVEYHGCYLREHTAWLVMEYCLGSASDLLEVHKKPLQEVEIAAITHGALQGLVYLHSHNMIHRDVKAGNILLTEPGQVKLGDFGSASIMAPANSFVGTPYWMAPEVILAMDEGQYDGKVDVWSLGITCIELAERKPPLFNMNAMSALYHIAQNESPVLQSNHWSDYFRNFVDSCLQKIAQDRPTSDVLLKHHFLCRERPVTAVMDLIARTKDAVRELDNLQYRKMKKILFHEAHNGPAPEGADEEEDVEQYMLRTGTVNSMESSHSLPSMSISASSQSSSVNSLADGSDDSGEMAMMQEGEHTVTSNSSVLHKPLSHDNIYDDPYQPEIDPLRDAPSAGGGGERERERGGRRRRGRDHFATIRTASLVTRQIQEHEQGSALREQMSGYKRMRRQHQKQLMGLENKLKAEMDEHQLRLDKELENQRNSFSMEGEKLSKKHQAILEKETKAVLAEEKKFQQHILGQQKKELTSLLESQKRQYRARKEQLKEELNENQSTPKREKQEWLVHQKECLQQLQAEEEAGLLRRQRQYYELQCRQYKRKMLLARHNLEQDLLREVSRQIDMELNKKQTLKDLDCAMLLRHHESTQELEFRQLGLVQRTRADLIRTQHQTELTNQMEYNKRREQELRQKHAVEVRQQPKSLKVSEEGEGESAEGPAGSWDGGARGAGVKDEEGGEIETDREVLDKELCEVDEELDGAVFEDTGMGGEGGPVLEREGDDVKTKGNEEEKIEWKVSEEGTEEREVEGGQWEDDEGKTAQVETDEEEEEGRGVADGCPSEFISSLSPEKRRLRERIDELSEFYFPDVEEELEPVPVSPPSPAQTSFPSLFSHAICLLLSLSAAAQPSNLTLLLLSIFLLSLRRSPPLPSVASLILSTELALLALFFSYLFLRSCCSLSLSTYLSLSLWASALFSLGLSFSLGIYYIPMILISASFLSSPSLFLSLYLVVVLIVRPAREFFQHAPRKVNRLYMRVLFRLPRPLFAMCQSVFGGMAERNLYEMFPKAGRNWGGRQSKIPVPLKSLPLEYQARCSNTSPLAKGLLWVKRFSRRPLGVLADLANSVVLKFAGRLLKKLPLSVRIKFQTLGLTKRRTRAGCPNCCRGRSGRGDRGSGGGERGRDRGGKRSFSVRM</sequence>
<dbReference type="PROSITE" id="PS00107">
    <property type="entry name" value="PROTEIN_KINASE_ATP"/>
    <property type="match status" value="1"/>
</dbReference>
<evidence type="ECO:0000256" key="2">
    <source>
        <dbReference type="ARBA" id="ARBA00012513"/>
    </source>
</evidence>
<evidence type="ECO:0000313" key="16">
    <source>
        <dbReference type="EMBL" id="KAK5850797.1"/>
    </source>
</evidence>
<evidence type="ECO:0000256" key="13">
    <source>
        <dbReference type="SAM" id="MobiDB-lite"/>
    </source>
</evidence>
<comment type="catalytic activity">
    <reaction evidence="9">
        <text>L-threonyl-[protein] + ATP = O-phospho-L-threonyl-[protein] + ADP + H(+)</text>
        <dbReference type="Rhea" id="RHEA:46608"/>
        <dbReference type="Rhea" id="RHEA-COMP:11060"/>
        <dbReference type="Rhea" id="RHEA-COMP:11605"/>
        <dbReference type="ChEBI" id="CHEBI:15378"/>
        <dbReference type="ChEBI" id="CHEBI:30013"/>
        <dbReference type="ChEBI" id="CHEBI:30616"/>
        <dbReference type="ChEBI" id="CHEBI:61977"/>
        <dbReference type="ChEBI" id="CHEBI:456216"/>
        <dbReference type="EC" id="2.7.11.1"/>
    </reaction>
</comment>
<feature type="compositionally biased region" description="Basic and acidic residues" evidence="13">
    <location>
        <begin position="1195"/>
        <end position="1212"/>
    </location>
</feature>